<dbReference type="STRING" id="435880.SAMN04487988_108100"/>
<dbReference type="EMBL" id="FOPC01000008">
    <property type="protein sequence ID" value="SFG79871.1"/>
    <property type="molecule type" value="Genomic_DNA"/>
</dbReference>
<protein>
    <submittedName>
        <fullName evidence="1">Sugar lactone lactonase YvrE</fullName>
    </submittedName>
</protein>
<proteinExistence type="predicted"/>
<evidence type="ECO:0000313" key="2">
    <source>
        <dbReference type="Proteomes" id="UP000199642"/>
    </source>
</evidence>
<dbReference type="SUPFAM" id="SSF63829">
    <property type="entry name" value="Calcium-dependent phosphotriesterase"/>
    <property type="match status" value="1"/>
</dbReference>
<dbReference type="InterPro" id="IPR011042">
    <property type="entry name" value="6-blade_b-propeller_TolB-like"/>
</dbReference>
<reference evidence="2" key="1">
    <citation type="submission" date="2016-10" db="EMBL/GenBank/DDBJ databases">
        <authorList>
            <person name="Varghese N."/>
            <person name="Submissions S."/>
        </authorList>
    </citation>
    <scope>NUCLEOTIDE SEQUENCE [LARGE SCALE GENOMIC DNA]</scope>
    <source>
        <strain evidence="2">DSM 19315</strain>
    </source>
</reference>
<keyword evidence="2" id="KW-1185">Reference proteome</keyword>
<dbReference type="RefSeq" id="WP_092791995.1">
    <property type="nucleotide sequence ID" value="NZ_FOPC01000008.1"/>
</dbReference>
<dbReference type="Gene3D" id="2.120.10.30">
    <property type="entry name" value="TolB, C-terminal domain"/>
    <property type="match status" value="1"/>
</dbReference>
<sequence length="297" mass="32172">MKTQLKVGILGLSAVALFTYCSPQKTEETTEVEENQPAEEAKSPTLTMMWETPATLETVESVLYDEATGAIYTSNIIGQDPQEKDGKGSISIIDKDGNIISQDWVTGLNAPKGMGIANGKLYVTDITDLVEIEIATATVTNRWPVEGAEFLNDVATFEENVYFTDMNTGKVHLYTNGEISTVSEGHESINGIAVADDGTIYGLDASGLKKWNADGSATVINDQVTGGDGLVILGDGNFVASRWQGEIWFASEGDQTKMLDTTEEESNTADIGYNPADKVVYVPTFFKNKVVAYKLDY</sequence>
<name>A0A1I2UYD5_9BACT</name>
<accession>A0A1I2UYD5</accession>
<dbReference type="AlphaFoldDB" id="A0A1I2UYD5"/>
<gene>
    <name evidence="1" type="ORF">SAMN04487988_108100</name>
</gene>
<evidence type="ECO:0000313" key="1">
    <source>
        <dbReference type="EMBL" id="SFG79871.1"/>
    </source>
</evidence>
<dbReference type="Proteomes" id="UP000199642">
    <property type="component" value="Unassembled WGS sequence"/>
</dbReference>
<organism evidence="1 2">
    <name type="scientific">Algoriphagus hitonicola</name>
    <dbReference type="NCBI Taxonomy" id="435880"/>
    <lineage>
        <taxon>Bacteria</taxon>
        <taxon>Pseudomonadati</taxon>
        <taxon>Bacteroidota</taxon>
        <taxon>Cytophagia</taxon>
        <taxon>Cytophagales</taxon>
        <taxon>Cyclobacteriaceae</taxon>
        <taxon>Algoriphagus</taxon>
    </lineage>
</organism>
<dbReference type="OrthoDB" id="7675395at2"/>